<evidence type="ECO:0000313" key="2">
    <source>
        <dbReference type="EMBL" id="OBV11869.1"/>
    </source>
</evidence>
<feature type="compositionally biased region" description="Basic and acidic residues" evidence="1">
    <location>
        <begin position="61"/>
        <end position="71"/>
    </location>
</feature>
<feature type="region of interest" description="Disordered" evidence="1">
    <location>
        <begin position="29"/>
        <end position="71"/>
    </location>
</feature>
<organism evidence="2 3">
    <name type="scientific">Erythrobacter dokdonensis DSW-74</name>
    <dbReference type="NCBI Taxonomy" id="1300349"/>
    <lineage>
        <taxon>Bacteria</taxon>
        <taxon>Pseudomonadati</taxon>
        <taxon>Pseudomonadota</taxon>
        <taxon>Alphaproteobacteria</taxon>
        <taxon>Sphingomonadales</taxon>
        <taxon>Erythrobacteraceae</taxon>
        <taxon>Erythrobacter/Porphyrobacter group</taxon>
        <taxon>Erythrobacter</taxon>
    </lineage>
</organism>
<feature type="compositionally biased region" description="Basic residues" evidence="1">
    <location>
        <begin position="49"/>
        <end position="60"/>
    </location>
</feature>
<proteinExistence type="predicted"/>
<evidence type="ECO:0000313" key="3">
    <source>
        <dbReference type="Proteomes" id="UP000092484"/>
    </source>
</evidence>
<keyword evidence="3" id="KW-1185">Reference proteome</keyword>
<accession>A0A1A7BHB4</accession>
<sequence>MKVLDDLLETARTGQDRVEDLADEAEATARKVKRDAAHAVGTASDTVRHTARKTRRKTSRAVRDTVSKVKG</sequence>
<name>A0A1A7BHB4_9SPHN</name>
<evidence type="ECO:0000256" key="1">
    <source>
        <dbReference type="SAM" id="MobiDB-lite"/>
    </source>
</evidence>
<reference evidence="2 3" key="1">
    <citation type="submission" date="2016-06" db="EMBL/GenBank/DDBJ databases">
        <title>Genome sequence of Porphyrobacter dokdonensis DSW-74.</title>
        <authorList>
            <person name="Kim J.F."/>
            <person name="Song J.Y."/>
        </authorList>
    </citation>
    <scope>NUCLEOTIDE SEQUENCE [LARGE SCALE GENOMIC DNA]</scope>
    <source>
        <strain evidence="2 3">DSW-74</strain>
    </source>
</reference>
<gene>
    <name evidence="2" type="ORF">I603_1312</name>
</gene>
<comment type="caution">
    <text evidence="2">The sequence shown here is derived from an EMBL/GenBank/DDBJ whole genome shotgun (WGS) entry which is preliminary data.</text>
</comment>
<dbReference type="EMBL" id="LZYB01000002">
    <property type="protein sequence ID" value="OBV11869.1"/>
    <property type="molecule type" value="Genomic_DNA"/>
</dbReference>
<dbReference type="Proteomes" id="UP000092484">
    <property type="component" value="Unassembled WGS sequence"/>
</dbReference>
<dbReference type="AlphaFoldDB" id="A0A1A7BHB4"/>
<protein>
    <submittedName>
        <fullName evidence="2">Uncharacterized protein</fullName>
    </submittedName>
</protein>